<reference evidence="2 3" key="1">
    <citation type="journal article" date="2022" name="G3 (Bethesda)">
        <title>Whole-genome sequence and methylome profiling of the almond [Prunus dulcis (Mill.) D.A. Webb] cultivar 'Nonpareil'.</title>
        <authorList>
            <person name="D'Amico-Willman K.M."/>
            <person name="Ouma W.Z."/>
            <person name="Meulia T."/>
            <person name="Sideli G.M."/>
            <person name="Gradziel T.M."/>
            <person name="Fresnedo-Ramirez J."/>
        </authorList>
    </citation>
    <scope>NUCLEOTIDE SEQUENCE [LARGE SCALE GENOMIC DNA]</scope>
    <source>
        <strain evidence="2">Clone GOH B32 T37-40</strain>
    </source>
</reference>
<organism evidence="2 3">
    <name type="scientific">Prunus dulcis</name>
    <name type="common">Almond</name>
    <name type="synonym">Amygdalus dulcis</name>
    <dbReference type="NCBI Taxonomy" id="3755"/>
    <lineage>
        <taxon>Eukaryota</taxon>
        <taxon>Viridiplantae</taxon>
        <taxon>Streptophyta</taxon>
        <taxon>Embryophyta</taxon>
        <taxon>Tracheophyta</taxon>
        <taxon>Spermatophyta</taxon>
        <taxon>Magnoliopsida</taxon>
        <taxon>eudicotyledons</taxon>
        <taxon>Gunneridae</taxon>
        <taxon>Pentapetalae</taxon>
        <taxon>rosids</taxon>
        <taxon>fabids</taxon>
        <taxon>Rosales</taxon>
        <taxon>Rosaceae</taxon>
        <taxon>Amygdaloideae</taxon>
        <taxon>Amygdaleae</taxon>
        <taxon>Prunus</taxon>
    </lineage>
</organism>
<evidence type="ECO:0000256" key="1">
    <source>
        <dbReference type="SAM" id="MobiDB-lite"/>
    </source>
</evidence>
<dbReference type="Proteomes" id="UP001054821">
    <property type="component" value="Unassembled WGS sequence"/>
</dbReference>
<dbReference type="AlphaFoldDB" id="A0AAD4UQK4"/>
<accession>A0AAD4UQK4</accession>
<name>A0AAD4UQK4_PRUDU</name>
<protein>
    <submittedName>
        <fullName evidence="2">Uncharacterized protein</fullName>
    </submittedName>
</protein>
<keyword evidence="3" id="KW-1185">Reference proteome</keyword>
<feature type="region of interest" description="Disordered" evidence="1">
    <location>
        <begin position="37"/>
        <end position="75"/>
    </location>
</feature>
<dbReference type="EMBL" id="JAJFAZ020000022">
    <property type="protein sequence ID" value="KAI5311369.1"/>
    <property type="molecule type" value="Genomic_DNA"/>
</dbReference>
<evidence type="ECO:0000313" key="2">
    <source>
        <dbReference type="EMBL" id="KAI5311369.1"/>
    </source>
</evidence>
<evidence type="ECO:0000313" key="3">
    <source>
        <dbReference type="Proteomes" id="UP001054821"/>
    </source>
</evidence>
<sequence length="75" mass="8333">MFDPAQRPGYAAPKLQAGNFEFRPRFCLVQSGIFSPSHRSDRRPFTADQDGCPKPGGTHRNFQIEIGGREPCEPG</sequence>
<proteinExistence type="predicted"/>
<comment type="caution">
    <text evidence="2">The sequence shown here is derived from an EMBL/GenBank/DDBJ whole genome shotgun (WGS) entry which is preliminary data.</text>
</comment>
<gene>
    <name evidence="2" type="ORF">L3X38_000321</name>
</gene>